<comment type="caution">
    <text evidence="1">The sequence shown here is derived from an EMBL/GenBank/DDBJ whole genome shotgun (WGS) entry which is preliminary data.</text>
</comment>
<evidence type="ECO:0008006" key="3">
    <source>
        <dbReference type="Google" id="ProtNLM"/>
    </source>
</evidence>
<dbReference type="RefSeq" id="WP_189971242.1">
    <property type="nucleotide sequence ID" value="NZ_BMUA01000045.1"/>
</dbReference>
<dbReference type="EMBL" id="BNDY01000017">
    <property type="protein sequence ID" value="GHI39843.1"/>
    <property type="molecule type" value="Genomic_DNA"/>
</dbReference>
<accession>A0ABQ3QRG6</accession>
<evidence type="ECO:0000313" key="2">
    <source>
        <dbReference type="Proteomes" id="UP001050808"/>
    </source>
</evidence>
<dbReference type="Proteomes" id="UP001050808">
    <property type="component" value="Unassembled WGS sequence"/>
</dbReference>
<dbReference type="Pfam" id="PF14568">
    <property type="entry name" value="SUKH_6"/>
    <property type="match status" value="1"/>
</dbReference>
<evidence type="ECO:0000313" key="1">
    <source>
        <dbReference type="EMBL" id="GHI39843.1"/>
    </source>
</evidence>
<dbReference type="SUPFAM" id="SSF160631">
    <property type="entry name" value="SMI1/KNR4-like"/>
    <property type="match status" value="1"/>
</dbReference>
<proteinExistence type="predicted"/>
<keyword evidence="2" id="KW-1185">Reference proteome</keyword>
<dbReference type="Gene3D" id="3.40.1580.10">
    <property type="entry name" value="SMI1/KNR4-like"/>
    <property type="match status" value="1"/>
</dbReference>
<gene>
    <name evidence="1" type="ORF">Sviol_42510</name>
</gene>
<dbReference type="InterPro" id="IPR037883">
    <property type="entry name" value="Knr4/Smi1-like_sf"/>
</dbReference>
<reference evidence="1" key="1">
    <citation type="submission" date="2024-05" db="EMBL/GenBank/DDBJ databases">
        <title>Whole genome shotgun sequence of Streptomyces violascens NBRC 12920.</title>
        <authorList>
            <person name="Komaki H."/>
            <person name="Tamura T."/>
        </authorList>
    </citation>
    <scope>NUCLEOTIDE SEQUENCE</scope>
    <source>
        <strain evidence="1">NBRC 12920</strain>
    </source>
</reference>
<protein>
    <recommendedName>
        <fullName evidence="3">Knr4/Smi1-like domain-containing protein</fullName>
    </recommendedName>
</protein>
<organism evidence="1 2">
    <name type="scientific">Streptomyces violascens</name>
    <dbReference type="NCBI Taxonomy" id="67381"/>
    <lineage>
        <taxon>Bacteria</taxon>
        <taxon>Bacillati</taxon>
        <taxon>Actinomycetota</taxon>
        <taxon>Actinomycetes</taxon>
        <taxon>Kitasatosporales</taxon>
        <taxon>Streptomycetaceae</taxon>
        <taxon>Streptomyces</taxon>
    </lineage>
</organism>
<sequence>MVIAALSQVLPTDCGVDEHVDWAAAEAKWGSGFPPDFMAFMSVYGAGSLTRDIEILQPLSPDFEEETETARYTWEMEGGREALNVDPSHILAWGATGGGDILGWLTTHADPEAWPVLVWERGSAEFRIHACGMTEFLRKLLLDEFPTYPINIDLRSADWRFVHWSVARDRRRAGLDTHTGLPQ</sequence>
<name>A0ABQ3QRG6_9ACTN</name>